<feature type="domain" description="ThuA-like" evidence="2">
    <location>
        <begin position="80"/>
        <end position="245"/>
    </location>
</feature>
<dbReference type="InterPro" id="IPR036380">
    <property type="entry name" value="Isochorismatase-like_sf"/>
</dbReference>
<dbReference type="SUPFAM" id="SSF52317">
    <property type="entry name" value="Class I glutamine amidotransferase-like"/>
    <property type="match status" value="1"/>
</dbReference>
<organism evidence="3 4">
    <name type="scientific">Isosphaera pallida (strain ATCC 43644 / DSM 9630 / IS1B)</name>
    <dbReference type="NCBI Taxonomy" id="575540"/>
    <lineage>
        <taxon>Bacteria</taxon>
        <taxon>Pseudomonadati</taxon>
        <taxon>Planctomycetota</taxon>
        <taxon>Planctomycetia</taxon>
        <taxon>Isosphaerales</taxon>
        <taxon>Isosphaeraceae</taxon>
        <taxon>Isosphaera</taxon>
    </lineage>
</organism>
<proteinExistence type="predicted"/>
<dbReference type="AlphaFoldDB" id="E8QZF3"/>
<dbReference type="eggNOG" id="COG3828">
    <property type="taxonomic scope" value="Bacteria"/>
</dbReference>
<reference evidence="3 4" key="2">
    <citation type="journal article" date="2011" name="Stand. Genomic Sci.">
        <title>Complete genome sequence of Isosphaera pallida type strain (IS1B).</title>
        <authorList>
            <consortium name="US DOE Joint Genome Institute (JGI-PGF)"/>
            <person name="Goker M."/>
            <person name="Cleland D."/>
            <person name="Saunders E."/>
            <person name="Lapidus A."/>
            <person name="Nolan M."/>
            <person name="Lucas S."/>
            <person name="Hammon N."/>
            <person name="Deshpande S."/>
            <person name="Cheng J.F."/>
            <person name="Tapia R."/>
            <person name="Han C."/>
            <person name="Goodwin L."/>
            <person name="Pitluck S."/>
            <person name="Liolios K."/>
            <person name="Pagani I."/>
            <person name="Ivanova N."/>
            <person name="Mavromatis K."/>
            <person name="Pati A."/>
            <person name="Chen A."/>
            <person name="Palaniappan K."/>
            <person name="Land M."/>
            <person name="Hauser L."/>
            <person name="Chang Y.J."/>
            <person name="Jeffries C.D."/>
            <person name="Detter J.C."/>
            <person name="Beck B."/>
            <person name="Woyke T."/>
            <person name="Bristow J."/>
            <person name="Eisen J.A."/>
            <person name="Markowitz V."/>
            <person name="Hugenholtz P."/>
            <person name="Kyrpides N.C."/>
            <person name="Klenk H.P."/>
        </authorList>
    </citation>
    <scope>NUCLEOTIDE SEQUENCE [LARGE SCALE GENOMIC DNA]</scope>
    <source>
        <strain evidence="4">ATCC 43644 / DSM 9630 / IS1B</strain>
    </source>
</reference>
<evidence type="ECO:0000259" key="2">
    <source>
        <dbReference type="Pfam" id="PF06283"/>
    </source>
</evidence>
<evidence type="ECO:0000256" key="1">
    <source>
        <dbReference type="SAM" id="MobiDB-lite"/>
    </source>
</evidence>
<dbReference type="EMBL" id="CP002353">
    <property type="protein sequence ID" value="ADV61080.1"/>
    <property type="molecule type" value="Genomic_DNA"/>
</dbReference>
<dbReference type="KEGG" id="ipa:Isop_0485"/>
<accession>E8QZF3</accession>
<feature type="compositionally biased region" description="Low complexity" evidence="1">
    <location>
        <begin position="511"/>
        <end position="527"/>
    </location>
</feature>
<dbReference type="Pfam" id="PF06283">
    <property type="entry name" value="ThuA"/>
    <property type="match status" value="1"/>
</dbReference>
<keyword evidence="4" id="KW-1185">Reference proteome</keyword>
<dbReference type="OrthoDB" id="272395at2"/>
<sequence length="527" mass="58328">MRIPLEWHRLILATVTLATTLDPGGSLARADQPSAPLHIVMLSGSDEYESARTLPAFAQELTRRFGVSCRVLQAQGVERLPGLEALDACDLMIVFTRRLRIQGDDLARIQGYCASGKPIISIRTGSHGFQTWLEFDRIHLGGNYRGHYNKNVLMTAHVVPDHRDHPILKGLEVAALRSRSSLYQSGPLAEDCQALVMGRTAQGEEPIVWVRDHAPGRVAAISIGSPEDFENGTFRQLLIQTIAWATGRPLVEPQGDPPPPSTSNTNQRLTWTQRRRLIDHGQVQVVETHVAIPARRVAFLICDMWDDHWCPSAARRCDQLAQRMASLVDRLRQAGVTIIHCPSDTMGFYRGHPAREWVSRLPRPAADRFPVVERPDPPLPIDDSDQGCDTPGVAPFRAWMRQNRRLSIHPEDAITDNGEEVLALITHRGIEQVIVAGVHTNMCVLNRSFGIKALTRRGVSCVLARDLTDAMYNPASPPYVSHERGTELVVEHIETHWCPSLDSASMMVDDSPAAQPAASSSSGNAPR</sequence>
<gene>
    <name evidence="3" type="ordered locus">Isop_0485</name>
</gene>
<dbReference type="InterPro" id="IPR029062">
    <property type="entry name" value="Class_I_gatase-like"/>
</dbReference>
<protein>
    <recommendedName>
        <fullName evidence="2">ThuA-like domain-containing protein</fullName>
    </recommendedName>
</protein>
<feature type="region of interest" description="Disordered" evidence="1">
    <location>
        <begin position="249"/>
        <end position="268"/>
    </location>
</feature>
<dbReference type="RefSeq" id="WP_013563369.1">
    <property type="nucleotide sequence ID" value="NC_014962.1"/>
</dbReference>
<dbReference type="InterPro" id="IPR029010">
    <property type="entry name" value="ThuA-like"/>
</dbReference>
<dbReference type="HOGENOM" id="CLU_516571_0_0_0"/>
<dbReference type="SUPFAM" id="SSF52499">
    <property type="entry name" value="Isochorismatase-like hydrolases"/>
    <property type="match status" value="1"/>
</dbReference>
<dbReference type="STRING" id="575540.Isop_0485"/>
<dbReference type="eggNOG" id="COG1335">
    <property type="taxonomic scope" value="Bacteria"/>
</dbReference>
<dbReference type="Proteomes" id="UP000008631">
    <property type="component" value="Chromosome"/>
</dbReference>
<dbReference type="Gene3D" id="3.40.50.880">
    <property type="match status" value="1"/>
</dbReference>
<feature type="region of interest" description="Disordered" evidence="1">
    <location>
        <begin position="508"/>
        <end position="527"/>
    </location>
</feature>
<evidence type="ECO:0000313" key="4">
    <source>
        <dbReference type="Proteomes" id="UP000008631"/>
    </source>
</evidence>
<dbReference type="Gene3D" id="3.40.50.850">
    <property type="entry name" value="Isochorismatase-like"/>
    <property type="match status" value="1"/>
</dbReference>
<reference key="1">
    <citation type="submission" date="2010-11" db="EMBL/GenBank/DDBJ databases">
        <title>The complete sequence of chromosome of Isophaera pallida ATCC 43644.</title>
        <authorList>
            <consortium name="US DOE Joint Genome Institute (JGI-PGF)"/>
            <person name="Lucas S."/>
            <person name="Copeland A."/>
            <person name="Lapidus A."/>
            <person name="Bruce D."/>
            <person name="Goodwin L."/>
            <person name="Pitluck S."/>
            <person name="Kyrpides N."/>
            <person name="Mavromatis K."/>
            <person name="Pagani I."/>
            <person name="Ivanova N."/>
            <person name="Saunders E."/>
            <person name="Brettin T."/>
            <person name="Detter J.C."/>
            <person name="Han C."/>
            <person name="Tapia R."/>
            <person name="Land M."/>
            <person name="Hauser L."/>
            <person name="Markowitz V."/>
            <person name="Cheng J.-F."/>
            <person name="Hugenholtz P."/>
            <person name="Woyke T."/>
            <person name="Wu D."/>
            <person name="Eisen J.A."/>
        </authorList>
    </citation>
    <scope>NUCLEOTIDE SEQUENCE</scope>
    <source>
        <strain>ATCC 43644</strain>
    </source>
</reference>
<evidence type="ECO:0000313" key="3">
    <source>
        <dbReference type="EMBL" id="ADV61080.1"/>
    </source>
</evidence>
<dbReference type="InParanoid" id="E8QZF3"/>
<name>E8QZF3_ISOPI</name>